<feature type="region of interest" description="Disordered" evidence="2">
    <location>
        <begin position="915"/>
        <end position="1006"/>
    </location>
</feature>
<accession>A0A0R3W1L7</accession>
<dbReference type="PANTHER" id="PTHR15665:SF1">
    <property type="entry name" value="PROTEIN ASTEROID HOMOLOG 1"/>
    <property type="match status" value="1"/>
</dbReference>
<evidence type="ECO:0000313" key="4">
    <source>
        <dbReference type="Proteomes" id="UP000282613"/>
    </source>
</evidence>
<feature type="region of interest" description="Disordered" evidence="2">
    <location>
        <begin position="826"/>
        <end position="866"/>
    </location>
</feature>
<evidence type="ECO:0000256" key="1">
    <source>
        <dbReference type="ARBA" id="ARBA00007398"/>
    </source>
</evidence>
<sequence length="1213" mass="136707">MIVHFCNYSPYRRLLMHESHYNPLEDSENLPHEAPAYTQLNRSSESRCSNSHPFSPHLSHFLLMSFELHFTLLDSAFLYQGPSGKRFACLVLRQHLSPYLPSPNPQHPNDVQVTAIGTNMLINSDIWTLIEQELRSFQTLQVYDATVVVHAHDFLSNVLRMSGHPLRYGGDYLQMEEDLVKVLDNFNQCNIRPIFIFGGASTLKASKLQENIRSLQKRASILDCSSQHCGASNQIWKSDHHSGSFYTPVFAKETLLEKLDAMGFLHVTCDADTVSACVALAAYLRCPLVANSNELFLFEFEEPSDHLECFIYIPLKFLSFQPVPQSSSPRSLCLVAHAFSPTNSSIHRIPYVLRPFFAIYFKPPNGSYFPLPHRLYINLNNRENSGSKGSVRPMVQRAKELVSWLESIDSPMDALNESLKQLEENAISLFIKELVEIAWNLKIDLRQGEVLARYLFPDVRPRKQELLTSTDLITCLAHQPSCFEHIKQYVSVNANERDPPECEITNLLSKIPPRVLQLYRSGFLSTVVFTRILSSTVVLPVLEENPTRDSAMECSTGIRYLQYCLAFDFVRRYGTRIVHLNGFAEPTVLEFSRSNDASLYRRRTLALKPSSLPTAENSAKACGSFVYKNIGYQMKSVGNWIEMLALTLTLWHASTHPDTKFNILNQTTALAIALIVCAVEASNGSLNFRLLNELADDMACDYNVDVVHEINEIQLLYISVLSLLRLVNALSACEGVNNEDLEVLSFPRGGRIFPSSRLIHNLAVTLKGSQDRQSLNIWLERLLSPVQNVEYVQQATESMIYLARVLCEMRIIRPIEFSSRSELLPFSTSGNRSSARGDHQGKNVTSPSQQMRPFHHESDLRSGRDGMYITRSSVQRMDQNRANDRAFTYPVGSREPSDKDTNNLDIKWTMNGATTHGKILPNDGTRSMQGTCNNSQRNRGRNLGFYSKMGPSRQFRPGGLGSGNESESNGRSTNPFLPNYIPPPDGNRHSSPPKIARSGNPFLSGFDPSCQRPTSECFERQDFGRVNPSSYSKRRQSATLPTSEHGFRTYRGNCFQSTTSESGIEFSNPNNRADDCSVIDEKMSLTSSCGGTDATKTMARFNSRGGCQYQSYTDDKGMSQFRGSGPDNGALGPRAPFNRNYPSRGPRNNWNNSQIDHSKQFRSFNGFSRRGRAFNGGSYMNRTLQGQCPKFNKQKWDPNEIADAVEKLALDFS</sequence>
<keyword evidence="4" id="KW-1185">Reference proteome</keyword>
<evidence type="ECO:0000313" key="3">
    <source>
        <dbReference type="EMBL" id="VDK32115.1"/>
    </source>
</evidence>
<feature type="compositionally biased region" description="Polar residues" evidence="2">
    <location>
        <begin position="1146"/>
        <end position="1155"/>
    </location>
</feature>
<dbReference type="AlphaFoldDB" id="A0A0R3W1L7"/>
<feature type="compositionally biased region" description="Low complexity" evidence="2">
    <location>
        <begin position="963"/>
        <end position="972"/>
    </location>
</feature>
<dbReference type="Proteomes" id="UP000282613">
    <property type="component" value="Unassembled WGS sequence"/>
</dbReference>
<dbReference type="Gene3D" id="3.40.50.1010">
    <property type="entry name" value="5'-nuclease"/>
    <property type="match status" value="1"/>
</dbReference>
<dbReference type="OrthoDB" id="25987at2759"/>
<dbReference type="InterPro" id="IPR029060">
    <property type="entry name" value="PIN-like_dom_sf"/>
</dbReference>
<name>A0A0R3W1L7_TAEAS</name>
<dbReference type="EMBL" id="UYRS01018306">
    <property type="protein sequence ID" value="VDK32115.1"/>
    <property type="molecule type" value="Genomic_DNA"/>
</dbReference>
<dbReference type="InterPro" id="IPR026832">
    <property type="entry name" value="Asteroid"/>
</dbReference>
<feature type="region of interest" description="Disordered" evidence="2">
    <location>
        <begin position="1117"/>
        <end position="1155"/>
    </location>
</feature>
<dbReference type="SUPFAM" id="SSF88723">
    <property type="entry name" value="PIN domain-like"/>
    <property type="match status" value="1"/>
</dbReference>
<organism evidence="5">
    <name type="scientific">Taenia asiatica</name>
    <name type="common">Asian tapeworm</name>
    <dbReference type="NCBI Taxonomy" id="60517"/>
    <lineage>
        <taxon>Eukaryota</taxon>
        <taxon>Metazoa</taxon>
        <taxon>Spiralia</taxon>
        <taxon>Lophotrochozoa</taxon>
        <taxon>Platyhelminthes</taxon>
        <taxon>Cestoda</taxon>
        <taxon>Eucestoda</taxon>
        <taxon>Cyclophyllidea</taxon>
        <taxon>Taeniidae</taxon>
        <taxon>Taenia</taxon>
    </lineage>
</organism>
<reference evidence="5" key="1">
    <citation type="submission" date="2017-02" db="UniProtKB">
        <authorList>
            <consortium name="WormBaseParasite"/>
        </authorList>
    </citation>
    <scope>IDENTIFICATION</scope>
</reference>
<evidence type="ECO:0000256" key="2">
    <source>
        <dbReference type="SAM" id="MobiDB-lite"/>
    </source>
</evidence>
<comment type="similarity">
    <text evidence="1">Belongs to the asteroid family.</text>
</comment>
<proteinExistence type="inferred from homology"/>
<feature type="compositionally biased region" description="Basic and acidic residues" evidence="2">
    <location>
        <begin position="854"/>
        <end position="864"/>
    </location>
</feature>
<dbReference type="WBParaSite" id="TASK_0000363901-mRNA-1">
    <property type="protein sequence ID" value="TASK_0000363901-mRNA-1"/>
    <property type="gene ID" value="TASK_0000363901"/>
</dbReference>
<feature type="compositionally biased region" description="Polar residues" evidence="2">
    <location>
        <begin position="924"/>
        <end position="937"/>
    </location>
</feature>
<gene>
    <name evidence="3" type="ORF">TASK_LOCUS3640</name>
</gene>
<reference evidence="3 4" key="2">
    <citation type="submission" date="2018-11" db="EMBL/GenBank/DDBJ databases">
        <authorList>
            <consortium name="Pathogen Informatics"/>
        </authorList>
    </citation>
    <scope>NUCLEOTIDE SEQUENCE [LARGE SCALE GENOMIC DNA]</scope>
</reference>
<evidence type="ECO:0000313" key="5">
    <source>
        <dbReference type="WBParaSite" id="TASK_0000363901-mRNA-1"/>
    </source>
</evidence>
<protein>
    <submittedName>
        <fullName evidence="5">XPG_I_2 domain-containing protein</fullName>
    </submittedName>
</protein>
<feature type="compositionally biased region" description="Polar residues" evidence="2">
    <location>
        <begin position="842"/>
        <end position="851"/>
    </location>
</feature>
<dbReference type="PANTHER" id="PTHR15665">
    <property type="entry name" value="ASTEROID PROTEIN"/>
    <property type="match status" value="1"/>
</dbReference>